<feature type="compositionally biased region" description="Basic and acidic residues" evidence="1">
    <location>
        <begin position="207"/>
        <end position="222"/>
    </location>
</feature>
<feature type="compositionally biased region" description="Low complexity" evidence="1">
    <location>
        <begin position="231"/>
        <end position="257"/>
    </location>
</feature>
<dbReference type="EMBL" id="CAJVCH010170041">
    <property type="protein sequence ID" value="CAG7728886.1"/>
    <property type="molecule type" value="Genomic_DNA"/>
</dbReference>
<gene>
    <name evidence="2" type="ORF">AFUS01_LOCUS17634</name>
</gene>
<proteinExistence type="predicted"/>
<feature type="compositionally biased region" description="Basic residues" evidence="1">
    <location>
        <begin position="189"/>
        <end position="206"/>
    </location>
</feature>
<name>A0A8J2P9W7_9HEXA</name>
<evidence type="ECO:0000256" key="1">
    <source>
        <dbReference type="SAM" id="MobiDB-lite"/>
    </source>
</evidence>
<organism evidence="2 3">
    <name type="scientific">Allacma fusca</name>
    <dbReference type="NCBI Taxonomy" id="39272"/>
    <lineage>
        <taxon>Eukaryota</taxon>
        <taxon>Metazoa</taxon>
        <taxon>Ecdysozoa</taxon>
        <taxon>Arthropoda</taxon>
        <taxon>Hexapoda</taxon>
        <taxon>Collembola</taxon>
        <taxon>Symphypleona</taxon>
        <taxon>Sminthuridae</taxon>
        <taxon>Allacma</taxon>
    </lineage>
</organism>
<protein>
    <submittedName>
        <fullName evidence="2">Uncharacterized protein</fullName>
    </submittedName>
</protein>
<evidence type="ECO:0000313" key="2">
    <source>
        <dbReference type="EMBL" id="CAG7728886.1"/>
    </source>
</evidence>
<accession>A0A8J2P9W7</accession>
<dbReference type="PANTHER" id="PTHR21105:SF0">
    <property type="entry name" value="GH16255P"/>
    <property type="match status" value="1"/>
</dbReference>
<reference evidence="2" key="1">
    <citation type="submission" date="2021-06" db="EMBL/GenBank/DDBJ databases">
        <authorList>
            <person name="Hodson N. C."/>
            <person name="Mongue J. A."/>
            <person name="Jaron S. K."/>
        </authorList>
    </citation>
    <scope>NUCLEOTIDE SEQUENCE</scope>
</reference>
<keyword evidence="3" id="KW-1185">Reference proteome</keyword>
<dbReference type="GO" id="GO:0043410">
    <property type="term" value="P:positive regulation of MAPK cascade"/>
    <property type="evidence" value="ECO:0007669"/>
    <property type="project" value="TreeGrafter"/>
</dbReference>
<comment type="caution">
    <text evidence="2">The sequence shown here is derived from an EMBL/GenBank/DDBJ whole genome shotgun (WGS) entry which is preliminary data.</text>
</comment>
<evidence type="ECO:0000313" key="3">
    <source>
        <dbReference type="Proteomes" id="UP000708208"/>
    </source>
</evidence>
<feature type="compositionally biased region" description="Basic and acidic residues" evidence="1">
    <location>
        <begin position="151"/>
        <end position="160"/>
    </location>
</feature>
<sequence length="820" mass="92579">MVLDEGTAVSEIKNHVGISDGQYDEDIVGLARDIRTSQFQDPDTKLGLLLQRNRRGLGNWLKKVFHIKTTSKTTIRPQIPPVRSTTPEPFYSSEEVRGSLFKSDLASLGIEAHLESTKVTYVADQHGDTEIDWLLPKSLRRSSIVGAQNSETKEGSKNSKIEVPLPIQTNVTPNTGQQQFTPSPPIHSSHAKGKPKHGTHHHKHHHSYESHRGKHHSEEPTLSKHHRKSPYKSYPRPSKYSESSSSESSSSESLSSEPSKEKRKVFQSFEPLGRAPSRALKRNKRSLLSTSKLMTLPNTPITKIMLEETPIETGSKEELRLLHELFINIVNGRCPKSLNSQFADDIELNLFRIIDSSNWEDTQKETSPEMTTLIHQLVNCSIASEAQKDLLEMFLYQETHFHSPSHDLELGAPVSRSKRGRLLERKKTPSQATRAQEQLTLLSNFEFSLITFISDECKHDISQPLLHSASQLILETIHKNFLPFIPISEEMSQENLNILQYCAGVIMKHREKEMRLKRKLQDNFKNFPPTIIGNLGLAGEAGGINGPSKYFKRGGVRPEKDLSGNEDDRQRLYVLMTVCVMVKSREPVYYDILPCITSSQVRRGITMAIEVLVPFHRGMRPERDLRTQKCSTVKDHNGISISCCQGLRTVLTLLVSMTLSEAAQGTQVGSWSPKSDEGTPCVDSDWLHNVKTNIVEVPSRFEKIRNCRRSEGFLMNLVGNKNYKYGHNIDYQVDSRLLAALQAKQRCPIQSTTSVPRIFCPTRKPNGPWISLAEFLLCDGIKNCPNGEDEDEEFCTYLKSTKRDIQKNFIQLALSTSSSP</sequence>
<dbReference type="GO" id="GO:0030297">
    <property type="term" value="F:transmembrane receptor protein tyrosine kinase activator activity"/>
    <property type="evidence" value="ECO:0007669"/>
    <property type="project" value="TreeGrafter"/>
</dbReference>
<dbReference type="PANTHER" id="PTHR21105">
    <property type="entry name" value="GH16255P"/>
    <property type="match status" value="1"/>
</dbReference>
<dbReference type="AlphaFoldDB" id="A0A8J2P9W7"/>
<dbReference type="Proteomes" id="UP000708208">
    <property type="component" value="Unassembled WGS sequence"/>
</dbReference>
<feature type="compositionally biased region" description="Polar residues" evidence="1">
    <location>
        <begin position="167"/>
        <end position="181"/>
    </location>
</feature>
<feature type="region of interest" description="Disordered" evidence="1">
    <location>
        <begin position="146"/>
        <end position="285"/>
    </location>
</feature>
<dbReference type="GO" id="GO:0043195">
    <property type="term" value="C:terminal bouton"/>
    <property type="evidence" value="ECO:0007669"/>
    <property type="project" value="TreeGrafter"/>
</dbReference>